<reference evidence="2" key="1">
    <citation type="submission" date="2016-12" db="EMBL/GenBank/DDBJ databases">
        <authorList>
            <person name="Varghese N."/>
            <person name="Submissions S."/>
        </authorList>
    </citation>
    <scope>NUCLEOTIDE SEQUENCE [LARGE SCALE GENOMIC DNA]</scope>
    <source>
        <strain evidence="2">DSM 45599</strain>
    </source>
</reference>
<name>A0A1N6ANZ6_9ACTN</name>
<gene>
    <name evidence="1" type="ORF">SAMN04489832_5857</name>
</gene>
<dbReference type="OrthoDB" id="4708338at2"/>
<keyword evidence="2" id="KW-1185">Reference proteome</keyword>
<evidence type="ECO:0000313" key="1">
    <source>
        <dbReference type="EMBL" id="SIN35746.1"/>
    </source>
</evidence>
<protein>
    <submittedName>
        <fullName evidence="1">Uncharacterized protein</fullName>
    </submittedName>
</protein>
<sequence>MTPEVPQIKVAGRIIEDSLTPFIAYCQRNGGTIRNYDWLADSSLVLTPKLIKATRSPWMGSRISHEEGLHLLRLSETAPWQAVADGAHLGDADPVQVDGLYARALQLYHHFYDALVRGIAVAKVSKRLYLMRPALFPILDSRLLNLYWKRAKQAARDLAWLQGRQAAPRRVRRRPRLWRSSRLRRPCTRWRVGWAHDRCRPDRHRASDAASNLARESGDQQLTAQVYASLSHLASHKGNANDALAYSISDWRRCEGRPRTVRSGHGYWPCRPAAWPSVGSRLNR</sequence>
<proteinExistence type="predicted"/>
<dbReference type="RefSeq" id="WP_143728547.1">
    <property type="nucleotide sequence ID" value="NZ_FSQT01000002.1"/>
</dbReference>
<dbReference type="Proteomes" id="UP000185124">
    <property type="component" value="Unassembled WGS sequence"/>
</dbReference>
<dbReference type="AlphaFoldDB" id="A0A1N6ANZ6"/>
<accession>A0A1N6ANZ6</accession>
<dbReference type="STRING" id="709881.SAMN04489832_5857"/>
<dbReference type="EMBL" id="FSQT01000002">
    <property type="protein sequence ID" value="SIN35746.1"/>
    <property type="molecule type" value="Genomic_DNA"/>
</dbReference>
<evidence type="ECO:0000313" key="2">
    <source>
        <dbReference type="Proteomes" id="UP000185124"/>
    </source>
</evidence>
<organism evidence="1 2">
    <name type="scientific">Micromonospora cremea</name>
    <dbReference type="NCBI Taxonomy" id="709881"/>
    <lineage>
        <taxon>Bacteria</taxon>
        <taxon>Bacillati</taxon>
        <taxon>Actinomycetota</taxon>
        <taxon>Actinomycetes</taxon>
        <taxon>Micromonosporales</taxon>
        <taxon>Micromonosporaceae</taxon>
        <taxon>Micromonospora</taxon>
    </lineage>
</organism>